<feature type="compositionally biased region" description="Basic and acidic residues" evidence="1">
    <location>
        <begin position="136"/>
        <end position="148"/>
    </location>
</feature>
<sequence length="345" mass="38119">MEHFLKAETIFFHHLIFNPKKRSCEFLINERHENCFPDILQRAKESLGIASPEVNVDLTSTAQQEDLHVVATSTKSFLGQVRSREIVEQIYKGEVCPRTLRNFSESPASSQSQPYSNGLQSGRRPDNVSNRMAELNGDHDDFGAHEGESNQDNPTKSTRREVYKPSPAMIAQQIENRKRSQAHERETSLHNLMNIYKATTVPRETAATTTTETQEWLTSKTRLADQKHSSADAIGKAGSTAPSNPVSAARLVSSNTVIVKTSKVTTTSMKDLIAKHSQSDPATTSPEVKASIFKVVPQSATESRKRPRPAAKQPAANSARKSRTLSSKTVASSGKKTLLDFFKQG</sequence>
<feature type="region of interest" description="Disordered" evidence="1">
    <location>
        <begin position="102"/>
        <end position="163"/>
    </location>
</feature>
<proteinExistence type="predicted"/>
<dbReference type="AlphaFoldDB" id="A0A9W6WJW0"/>
<organism evidence="2 3">
    <name type="scientific">Phytophthora lilii</name>
    <dbReference type="NCBI Taxonomy" id="2077276"/>
    <lineage>
        <taxon>Eukaryota</taxon>
        <taxon>Sar</taxon>
        <taxon>Stramenopiles</taxon>
        <taxon>Oomycota</taxon>
        <taxon>Peronosporomycetes</taxon>
        <taxon>Peronosporales</taxon>
        <taxon>Peronosporaceae</taxon>
        <taxon>Phytophthora</taxon>
    </lineage>
</organism>
<evidence type="ECO:0000256" key="1">
    <source>
        <dbReference type="SAM" id="MobiDB-lite"/>
    </source>
</evidence>
<feature type="compositionally biased region" description="Polar residues" evidence="1">
    <location>
        <begin position="102"/>
        <end position="120"/>
    </location>
</feature>
<feature type="compositionally biased region" description="Low complexity" evidence="1">
    <location>
        <begin position="205"/>
        <end position="221"/>
    </location>
</feature>
<comment type="caution">
    <text evidence="2">The sequence shown here is derived from an EMBL/GenBank/DDBJ whole genome shotgun (WGS) entry which is preliminary data.</text>
</comment>
<feature type="region of interest" description="Disordered" evidence="1">
    <location>
        <begin position="205"/>
        <end position="224"/>
    </location>
</feature>
<feature type="region of interest" description="Disordered" evidence="1">
    <location>
        <begin position="275"/>
        <end position="332"/>
    </location>
</feature>
<keyword evidence="3" id="KW-1185">Reference proteome</keyword>
<protein>
    <submittedName>
        <fullName evidence="2">Unnamed protein product</fullName>
    </submittedName>
</protein>
<accession>A0A9W6WJW0</accession>
<gene>
    <name evidence="2" type="ORF">Plil01_000563500</name>
</gene>
<dbReference type="EMBL" id="BSXW01000239">
    <property type="protein sequence ID" value="GMF16049.1"/>
    <property type="molecule type" value="Genomic_DNA"/>
</dbReference>
<dbReference type="OrthoDB" id="26491at2759"/>
<reference evidence="2" key="1">
    <citation type="submission" date="2023-04" db="EMBL/GenBank/DDBJ databases">
        <title>Phytophthora lilii NBRC 32176.</title>
        <authorList>
            <person name="Ichikawa N."/>
            <person name="Sato H."/>
            <person name="Tonouchi N."/>
        </authorList>
    </citation>
    <scope>NUCLEOTIDE SEQUENCE</scope>
    <source>
        <strain evidence="2">NBRC 32176</strain>
    </source>
</reference>
<dbReference type="Proteomes" id="UP001165083">
    <property type="component" value="Unassembled WGS sequence"/>
</dbReference>
<evidence type="ECO:0000313" key="2">
    <source>
        <dbReference type="EMBL" id="GMF16049.1"/>
    </source>
</evidence>
<evidence type="ECO:0000313" key="3">
    <source>
        <dbReference type="Proteomes" id="UP001165083"/>
    </source>
</evidence>
<name>A0A9W6WJW0_9STRA</name>